<sequence length="56" mass="6724">MHFLELSALSESHIFEIFKWAEQLKTKPCRELLKGKTFVLFFPETSIRTRVTLRRI</sequence>
<reference evidence="4" key="1">
    <citation type="journal article" date="2019" name="Int. J. Syst. Evol. Microbiol.">
        <title>The Global Catalogue of Microorganisms (GCM) 10K type strain sequencing project: providing services to taxonomists for standard genome sequencing and annotation.</title>
        <authorList>
            <consortium name="The Broad Institute Genomics Platform"/>
            <consortium name="The Broad Institute Genome Sequencing Center for Infectious Disease"/>
            <person name="Wu L."/>
            <person name="Ma J."/>
        </authorList>
    </citation>
    <scope>NUCLEOTIDE SEQUENCE [LARGE SCALE GENOMIC DNA]</scope>
    <source>
        <strain evidence="4">KCTC 12907</strain>
    </source>
</reference>
<keyword evidence="4" id="KW-1185">Reference proteome</keyword>
<evidence type="ECO:0000313" key="4">
    <source>
        <dbReference type="Proteomes" id="UP001596378"/>
    </source>
</evidence>
<dbReference type="Gene3D" id="3.40.50.1370">
    <property type="entry name" value="Aspartate/ornithine carbamoyltransferase"/>
    <property type="match status" value="1"/>
</dbReference>
<proteinExistence type="predicted"/>
<keyword evidence="1" id="KW-0808">Transferase</keyword>
<name>A0ABW2FKP7_9BACL</name>
<comment type="caution">
    <text evidence="3">The sequence shown here is derived from an EMBL/GenBank/DDBJ whole genome shotgun (WGS) entry which is preliminary data.</text>
</comment>
<dbReference type="Proteomes" id="UP001596378">
    <property type="component" value="Unassembled WGS sequence"/>
</dbReference>
<accession>A0ABW2FKP7</accession>
<gene>
    <name evidence="3" type="ORF">ACFQMJ_30230</name>
</gene>
<protein>
    <recommendedName>
        <fullName evidence="2">Aspartate/ornithine carbamoyltransferase carbamoyl-P binding domain-containing protein</fullName>
    </recommendedName>
</protein>
<evidence type="ECO:0000256" key="1">
    <source>
        <dbReference type="ARBA" id="ARBA00022679"/>
    </source>
</evidence>
<dbReference type="InterPro" id="IPR006132">
    <property type="entry name" value="Asp/Orn_carbamoyltranf_P-bd"/>
</dbReference>
<dbReference type="Pfam" id="PF02729">
    <property type="entry name" value="OTCace_N"/>
    <property type="match status" value="1"/>
</dbReference>
<evidence type="ECO:0000259" key="2">
    <source>
        <dbReference type="Pfam" id="PF02729"/>
    </source>
</evidence>
<dbReference type="SUPFAM" id="SSF53671">
    <property type="entry name" value="Aspartate/ornithine carbamoyltransferase"/>
    <property type="match status" value="1"/>
</dbReference>
<feature type="domain" description="Aspartate/ornithine carbamoyltransferase carbamoyl-P binding" evidence="2">
    <location>
        <begin position="2"/>
        <end position="52"/>
    </location>
</feature>
<dbReference type="InterPro" id="IPR036901">
    <property type="entry name" value="Asp/Orn_carbamoylTrfase_sf"/>
</dbReference>
<organism evidence="3 4">
    <name type="scientific">Cohnella cellulosilytica</name>
    <dbReference type="NCBI Taxonomy" id="986710"/>
    <lineage>
        <taxon>Bacteria</taxon>
        <taxon>Bacillati</taxon>
        <taxon>Bacillota</taxon>
        <taxon>Bacilli</taxon>
        <taxon>Bacillales</taxon>
        <taxon>Paenibacillaceae</taxon>
        <taxon>Cohnella</taxon>
    </lineage>
</organism>
<dbReference type="RefSeq" id="WP_378051014.1">
    <property type="nucleotide sequence ID" value="NZ_JBHMDN010000031.1"/>
</dbReference>
<dbReference type="EMBL" id="JBHTAI010000026">
    <property type="protein sequence ID" value="MFC7152837.1"/>
    <property type="molecule type" value="Genomic_DNA"/>
</dbReference>
<evidence type="ECO:0000313" key="3">
    <source>
        <dbReference type="EMBL" id="MFC7152837.1"/>
    </source>
</evidence>